<dbReference type="InterPro" id="IPR020103">
    <property type="entry name" value="PsdUridine_synth_cat_dom_sf"/>
</dbReference>
<evidence type="ECO:0000259" key="10">
    <source>
        <dbReference type="Pfam" id="PF00849"/>
    </source>
</evidence>
<dbReference type="PANTHER" id="PTHR21600:SF56">
    <property type="entry name" value="TRNA PSEUDOURIDINE SYNTHASE C"/>
    <property type="match status" value="1"/>
</dbReference>
<evidence type="ECO:0000256" key="5">
    <source>
        <dbReference type="ARBA" id="ARBA00038943"/>
    </source>
</evidence>
<dbReference type="PANTHER" id="PTHR21600">
    <property type="entry name" value="MITOCHONDRIAL RNA PSEUDOURIDINE SYNTHASE"/>
    <property type="match status" value="1"/>
</dbReference>
<dbReference type="EMBL" id="FPJW01000004">
    <property type="protein sequence ID" value="SFX38593.1"/>
    <property type="molecule type" value="Genomic_DNA"/>
</dbReference>
<evidence type="ECO:0000256" key="6">
    <source>
        <dbReference type="ARBA" id="ARBA00040675"/>
    </source>
</evidence>
<dbReference type="RefSeq" id="WP_245770406.1">
    <property type="nucleotide sequence ID" value="NZ_FPJW01000004.1"/>
</dbReference>
<keyword evidence="12" id="KW-1185">Reference proteome</keyword>
<evidence type="ECO:0000256" key="4">
    <source>
        <dbReference type="ARBA" id="ARBA00037670"/>
    </source>
</evidence>
<evidence type="ECO:0000256" key="8">
    <source>
        <dbReference type="ARBA" id="ARBA00041975"/>
    </source>
</evidence>
<name>A0A1K1WMK2_9GAMM</name>
<comment type="function">
    <text evidence="4">Responsible for synthesis of pseudouridine from uracil-65 in transfer RNAs.</text>
</comment>
<dbReference type="GO" id="GO:0160149">
    <property type="term" value="F:tRNA pseudouridine(65) synthase activity"/>
    <property type="evidence" value="ECO:0007669"/>
    <property type="project" value="UniProtKB-EC"/>
</dbReference>
<proteinExistence type="predicted"/>
<keyword evidence="1" id="KW-0819">tRNA processing</keyword>
<accession>A0A1K1WMK2</accession>
<comment type="catalytic activity">
    <reaction evidence="3">
        <text>uridine(65) in tRNA = pseudouridine(65) in tRNA</text>
        <dbReference type="Rhea" id="RHEA:42536"/>
        <dbReference type="Rhea" id="RHEA-COMP:10103"/>
        <dbReference type="Rhea" id="RHEA-COMP:10104"/>
        <dbReference type="ChEBI" id="CHEBI:65314"/>
        <dbReference type="ChEBI" id="CHEBI:65315"/>
        <dbReference type="EC" id="5.4.99.26"/>
    </reaction>
</comment>
<evidence type="ECO:0000256" key="3">
    <source>
        <dbReference type="ARBA" id="ARBA00036607"/>
    </source>
</evidence>
<dbReference type="Pfam" id="PF00849">
    <property type="entry name" value="PseudoU_synth_2"/>
    <property type="match status" value="1"/>
</dbReference>
<dbReference type="AlphaFoldDB" id="A0A1K1WMK2"/>
<dbReference type="GO" id="GO:0000455">
    <property type="term" value="P:enzyme-directed rRNA pseudouridine synthesis"/>
    <property type="evidence" value="ECO:0007669"/>
    <property type="project" value="TreeGrafter"/>
</dbReference>
<evidence type="ECO:0000256" key="9">
    <source>
        <dbReference type="ARBA" id="ARBA00043049"/>
    </source>
</evidence>
<gene>
    <name evidence="11" type="ORF">SAMN02745752_01458</name>
</gene>
<evidence type="ECO:0000256" key="1">
    <source>
        <dbReference type="ARBA" id="ARBA00022694"/>
    </source>
</evidence>
<dbReference type="Gene3D" id="3.30.2350.10">
    <property type="entry name" value="Pseudouridine synthase"/>
    <property type="match status" value="1"/>
</dbReference>
<dbReference type="GO" id="GO:0008033">
    <property type="term" value="P:tRNA processing"/>
    <property type="evidence" value="ECO:0007669"/>
    <property type="project" value="UniProtKB-KW"/>
</dbReference>
<evidence type="ECO:0000313" key="11">
    <source>
        <dbReference type="EMBL" id="SFX38593.1"/>
    </source>
</evidence>
<dbReference type="SUPFAM" id="SSF55120">
    <property type="entry name" value="Pseudouridine synthase"/>
    <property type="match status" value="1"/>
</dbReference>
<dbReference type="PROSITE" id="PS01129">
    <property type="entry name" value="PSI_RLU"/>
    <property type="match status" value="1"/>
</dbReference>
<evidence type="ECO:0000313" key="12">
    <source>
        <dbReference type="Proteomes" id="UP000182350"/>
    </source>
</evidence>
<dbReference type="InterPro" id="IPR006145">
    <property type="entry name" value="PsdUridine_synth_RsuA/RluA"/>
</dbReference>
<protein>
    <recommendedName>
        <fullName evidence="6">tRNA pseudouridine synthase C</fullName>
        <ecNumber evidence="5">5.4.99.26</ecNumber>
    </recommendedName>
    <alternativeName>
        <fullName evidence="8">tRNA pseudouridine(65) synthase</fullName>
    </alternativeName>
    <alternativeName>
        <fullName evidence="9">tRNA pseudouridylate synthase C</fullName>
    </alternativeName>
    <alternativeName>
        <fullName evidence="7">tRNA-uridine isomerase C</fullName>
    </alternativeName>
</protein>
<dbReference type="InterPro" id="IPR050188">
    <property type="entry name" value="RluA_PseudoU_synthase"/>
</dbReference>
<dbReference type="GO" id="GO:0003723">
    <property type="term" value="F:RNA binding"/>
    <property type="evidence" value="ECO:0007669"/>
    <property type="project" value="InterPro"/>
</dbReference>
<dbReference type="EC" id="5.4.99.26" evidence="5"/>
<dbReference type="InterPro" id="IPR006224">
    <property type="entry name" value="PsdUridine_synth_RluA-like_CS"/>
</dbReference>
<evidence type="ECO:0000256" key="2">
    <source>
        <dbReference type="ARBA" id="ARBA00023235"/>
    </source>
</evidence>
<sequence>MPSMLVECDRAVLLMVKNPLQLLYRDADLLVVHKPSGLLVHRSPIDRHETEFALQYARELNGGEHVYPVHRLDKPTSGLLVFARSAEVASALGQLMMTRQVQKTYLAVVRGWPQDAGSIDYPLRLEPADKRDTSEQPVQSAVSDYTCLARVELPVQVDRYPQTRYALVAVHPYEGRKHQVRRHLKQLDHPILGDIKHGKGPHNRYAESEFGRGLLLACVQMTFPHPDSGEPLTLNAPLEPRFAEVIRRWNWQQSLPMEWLQST</sequence>
<feature type="domain" description="Pseudouridine synthase RsuA/RluA-like" evidence="10">
    <location>
        <begin position="28"/>
        <end position="185"/>
    </location>
</feature>
<organism evidence="11 12">
    <name type="scientific">Marinospirillum alkaliphilum DSM 21637</name>
    <dbReference type="NCBI Taxonomy" id="1122209"/>
    <lineage>
        <taxon>Bacteria</taxon>
        <taxon>Pseudomonadati</taxon>
        <taxon>Pseudomonadota</taxon>
        <taxon>Gammaproteobacteria</taxon>
        <taxon>Oceanospirillales</taxon>
        <taxon>Oceanospirillaceae</taxon>
        <taxon>Marinospirillum</taxon>
    </lineage>
</organism>
<keyword evidence="2" id="KW-0413">Isomerase</keyword>
<dbReference type="Proteomes" id="UP000182350">
    <property type="component" value="Unassembled WGS sequence"/>
</dbReference>
<dbReference type="STRING" id="1122209.SAMN02745752_01458"/>
<evidence type="ECO:0000256" key="7">
    <source>
        <dbReference type="ARBA" id="ARBA00041803"/>
    </source>
</evidence>
<reference evidence="11 12" key="1">
    <citation type="submission" date="2016-11" db="EMBL/GenBank/DDBJ databases">
        <authorList>
            <person name="Jaros S."/>
            <person name="Januszkiewicz K."/>
            <person name="Wedrychowicz H."/>
        </authorList>
    </citation>
    <scope>NUCLEOTIDE SEQUENCE [LARGE SCALE GENOMIC DNA]</scope>
    <source>
        <strain evidence="11 12">DSM 21637</strain>
    </source>
</reference>